<feature type="transmembrane region" description="Helical" evidence="1">
    <location>
        <begin position="241"/>
        <end position="259"/>
    </location>
</feature>
<feature type="transmembrane region" description="Helical" evidence="1">
    <location>
        <begin position="80"/>
        <end position="99"/>
    </location>
</feature>
<evidence type="ECO:0000256" key="1">
    <source>
        <dbReference type="SAM" id="Phobius"/>
    </source>
</evidence>
<feature type="transmembrane region" description="Helical" evidence="1">
    <location>
        <begin position="16"/>
        <end position="37"/>
    </location>
</feature>
<feature type="transmembrane region" description="Helical" evidence="1">
    <location>
        <begin position="120"/>
        <end position="142"/>
    </location>
</feature>
<dbReference type="Pfam" id="PF12679">
    <property type="entry name" value="ABC2_membrane_2"/>
    <property type="match status" value="1"/>
</dbReference>
<dbReference type="RefSeq" id="WP_076431248.1">
    <property type="nucleotide sequence ID" value="NZ_FTNO01000003.1"/>
</dbReference>
<evidence type="ECO:0000313" key="2">
    <source>
        <dbReference type="EMBL" id="SIR68400.1"/>
    </source>
</evidence>
<dbReference type="AlphaFoldDB" id="A0A1N7CXY3"/>
<keyword evidence="1" id="KW-1133">Transmembrane helix</keyword>
<gene>
    <name evidence="2" type="ORF">SAMN05421858_3332</name>
</gene>
<dbReference type="PANTHER" id="PTHR37305">
    <property type="entry name" value="INTEGRAL MEMBRANE PROTEIN-RELATED"/>
    <property type="match status" value="1"/>
</dbReference>
<keyword evidence="1" id="KW-0812">Transmembrane</keyword>
<dbReference type="OrthoDB" id="204776at2157"/>
<dbReference type="Proteomes" id="UP000186914">
    <property type="component" value="Unassembled WGS sequence"/>
</dbReference>
<feature type="transmembrane region" description="Helical" evidence="1">
    <location>
        <begin position="162"/>
        <end position="184"/>
    </location>
</feature>
<proteinExistence type="predicted"/>
<name>A0A1N7CXY3_9EURY</name>
<feature type="transmembrane region" description="Helical" evidence="1">
    <location>
        <begin position="191"/>
        <end position="209"/>
    </location>
</feature>
<reference evidence="3" key="1">
    <citation type="submission" date="2017-01" db="EMBL/GenBank/DDBJ databases">
        <authorList>
            <person name="Varghese N."/>
            <person name="Submissions S."/>
        </authorList>
    </citation>
    <scope>NUCLEOTIDE SEQUENCE [LARGE SCALE GENOMIC DNA]</scope>
    <source>
        <strain evidence="3">CGMCC 1.7737</strain>
    </source>
</reference>
<keyword evidence="3" id="KW-1185">Reference proteome</keyword>
<dbReference type="PANTHER" id="PTHR37305:SF1">
    <property type="entry name" value="MEMBRANE PROTEIN"/>
    <property type="match status" value="1"/>
</dbReference>
<evidence type="ECO:0000313" key="3">
    <source>
        <dbReference type="Proteomes" id="UP000186914"/>
    </source>
</evidence>
<organism evidence="2 3">
    <name type="scientific">Haladaptatus litoreus</name>
    <dbReference type="NCBI Taxonomy" id="553468"/>
    <lineage>
        <taxon>Archaea</taxon>
        <taxon>Methanobacteriati</taxon>
        <taxon>Methanobacteriota</taxon>
        <taxon>Stenosarchaea group</taxon>
        <taxon>Halobacteria</taxon>
        <taxon>Halobacteriales</taxon>
        <taxon>Haladaptataceae</taxon>
        <taxon>Haladaptatus</taxon>
    </lineage>
</organism>
<sequence>MFEITQFETTKRVRGTLILTVALVMLIALTVGLFPSIESAGIDLDAYIESLPEETRRAFIGNVTTITTIEGYLASQFYQLAWLLVLGVYYAYAAASSVASEVENRTLELVLAHSVSRSQLVVGKFFALVPSMIAVNALSYLAVYGGVRYIDEVIDPMDLFALHAYSIGYLLACAALGMVASVVFDTARRAQMVAIGSVFGMFIIDSFTFDTDYEWVGDFAFTRYYDVGEILTEGTVAWSDLALLIVSAVLLLIVSAELFERKDV</sequence>
<dbReference type="EMBL" id="FTNO01000003">
    <property type="protein sequence ID" value="SIR68400.1"/>
    <property type="molecule type" value="Genomic_DNA"/>
</dbReference>
<keyword evidence="1" id="KW-0472">Membrane</keyword>
<protein>
    <submittedName>
        <fullName evidence="2">ABC-2 type transport system permease protein</fullName>
    </submittedName>
</protein>
<dbReference type="GO" id="GO:0140359">
    <property type="term" value="F:ABC-type transporter activity"/>
    <property type="evidence" value="ECO:0007669"/>
    <property type="project" value="InterPro"/>
</dbReference>
<dbReference type="GO" id="GO:0005886">
    <property type="term" value="C:plasma membrane"/>
    <property type="evidence" value="ECO:0007669"/>
    <property type="project" value="UniProtKB-SubCell"/>
</dbReference>
<accession>A0A1N7CXY3</accession>